<name>A0A0G0QBA7_9BACT</name>
<comment type="caution">
    <text evidence="1">The sequence shown here is derived from an EMBL/GenBank/DDBJ whole genome shotgun (WGS) entry which is preliminary data.</text>
</comment>
<protein>
    <submittedName>
        <fullName evidence="1">Uncharacterized protein</fullName>
    </submittedName>
</protein>
<dbReference type="EMBL" id="LBWB01000029">
    <property type="protein sequence ID" value="KKQ98996.1"/>
    <property type="molecule type" value="Genomic_DNA"/>
</dbReference>
<evidence type="ECO:0000313" key="1">
    <source>
        <dbReference type="EMBL" id="KKQ98996.1"/>
    </source>
</evidence>
<sequence>MNGKERFMVGYQVSTKNLYDKAKAIVVQIPDGPLPQSDARDLRDFINEAYEYEEKKDEIVQFKIEI</sequence>
<organism evidence="1 2">
    <name type="scientific">Candidatus Woesebacteria bacterium GW2011_GWB1_39_12</name>
    <dbReference type="NCBI Taxonomy" id="1618574"/>
    <lineage>
        <taxon>Bacteria</taxon>
        <taxon>Candidatus Woeseibacteriota</taxon>
    </lineage>
</organism>
<dbReference type="AlphaFoldDB" id="A0A0G0QBA7"/>
<evidence type="ECO:0000313" key="2">
    <source>
        <dbReference type="Proteomes" id="UP000033881"/>
    </source>
</evidence>
<gene>
    <name evidence="1" type="ORF">UT24_C0029G0008</name>
</gene>
<proteinExistence type="predicted"/>
<dbReference type="Proteomes" id="UP000033881">
    <property type="component" value="Unassembled WGS sequence"/>
</dbReference>
<dbReference type="STRING" id="1618574.UT24_C0029G0008"/>
<reference evidence="1 2" key="1">
    <citation type="journal article" date="2015" name="Nature">
        <title>rRNA introns, odd ribosomes, and small enigmatic genomes across a large radiation of phyla.</title>
        <authorList>
            <person name="Brown C.T."/>
            <person name="Hug L.A."/>
            <person name="Thomas B.C."/>
            <person name="Sharon I."/>
            <person name="Castelle C.J."/>
            <person name="Singh A."/>
            <person name="Wilkins M.J."/>
            <person name="Williams K.H."/>
            <person name="Banfield J.F."/>
        </authorList>
    </citation>
    <scope>NUCLEOTIDE SEQUENCE [LARGE SCALE GENOMIC DNA]</scope>
</reference>
<accession>A0A0G0QBA7</accession>